<proteinExistence type="predicted"/>
<protein>
    <submittedName>
        <fullName evidence="1">Uncharacterized protein</fullName>
    </submittedName>
</protein>
<name>A0A0A8Y407_ARUDO</name>
<reference evidence="1" key="2">
    <citation type="journal article" date="2015" name="Data Brief">
        <title>Shoot transcriptome of the giant reed, Arundo donax.</title>
        <authorList>
            <person name="Barrero R.A."/>
            <person name="Guerrero F.D."/>
            <person name="Moolhuijzen P."/>
            <person name="Goolsby J.A."/>
            <person name="Tidwell J."/>
            <person name="Bellgard S.E."/>
            <person name="Bellgard M.I."/>
        </authorList>
    </citation>
    <scope>NUCLEOTIDE SEQUENCE</scope>
    <source>
        <tissue evidence="1">Shoot tissue taken approximately 20 cm above the soil surface</tissue>
    </source>
</reference>
<dbReference type="EMBL" id="GBRH01277855">
    <property type="protein sequence ID" value="JAD20040.1"/>
    <property type="molecule type" value="Transcribed_RNA"/>
</dbReference>
<sequence>MVYGGFNHVRTNI</sequence>
<accession>A0A0A8Y407</accession>
<evidence type="ECO:0000313" key="1">
    <source>
        <dbReference type="EMBL" id="JAD20040.1"/>
    </source>
</evidence>
<organism evidence="1">
    <name type="scientific">Arundo donax</name>
    <name type="common">Giant reed</name>
    <name type="synonym">Donax arundinaceus</name>
    <dbReference type="NCBI Taxonomy" id="35708"/>
    <lineage>
        <taxon>Eukaryota</taxon>
        <taxon>Viridiplantae</taxon>
        <taxon>Streptophyta</taxon>
        <taxon>Embryophyta</taxon>
        <taxon>Tracheophyta</taxon>
        <taxon>Spermatophyta</taxon>
        <taxon>Magnoliopsida</taxon>
        <taxon>Liliopsida</taxon>
        <taxon>Poales</taxon>
        <taxon>Poaceae</taxon>
        <taxon>PACMAD clade</taxon>
        <taxon>Arundinoideae</taxon>
        <taxon>Arundineae</taxon>
        <taxon>Arundo</taxon>
    </lineage>
</organism>
<reference evidence="1" key="1">
    <citation type="submission" date="2014-09" db="EMBL/GenBank/DDBJ databases">
        <authorList>
            <person name="Magalhaes I.L.F."/>
            <person name="Oliveira U."/>
            <person name="Santos F.R."/>
            <person name="Vidigal T.H.D.A."/>
            <person name="Brescovit A.D."/>
            <person name="Santos A.J."/>
        </authorList>
    </citation>
    <scope>NUCLEOTIDE SEQUENCE</scope>
    <source>
        <tissue evidence="1">Shoot tissue taken approximately 20 cm above the soil surface</tissue>
    </source>
</reference>